<dbReference type="EMBL" id="CAJNRF010017105">
    <property type="protein sequence ID" value="CAF2221716.1"/>
    <property type="molecule type" value="Genomic_DNA"/>
</dbReference>
<dbReference type="Proteomes" id="UP000663887">
    <property type="component" value="Unassembled WGS sequence"/>
</dbReference>
<dbReference type="EMBL" id="CAJOBH010253966">
    <property type="protein sequence ID" value="CAF5144722.1"/>
    <property type="molecule type" value="Genomic_DNA"/>
</dbReference>
<dbReference type="Proteomes" id="UP000663834">
    <property type="component" value="Unassembled WGS sequence"/>
</dbReference>
<dbReference type="Proteomes" id="UP000663842">
    <property type="component" value="Unassembled WGS sequence"/>
</dbReference>
<protein>
    <submittedName>
        <fullName evidence="7">Uncharacterized protein</fullName>
    </submittedName>
</protein>
<dbReference type="EMBL" id="CAJOBI010071512">
    <property type="protein sequence ID" value="CAF4460169.1"/>
    <property type="molecule type" value="Genomic_DNA"/>
</dbReference>
<keyword evidence="11" id="KW-1185">Reference proteome</keyword>
<dbReference type="EMBL" id="CAJOBF010000456">
    <property type="protein sequence ID" value="CAF3820412.1"/>
    <property type="molecule type" value="Genomic_DNA"/>
</dbReference>
<evidence type="ECO:0000313" key="11">
    <source>
        <dbReference type="Proteomes" id="UP000663866"/>
    </source>
</evidence>
<dbReference type="EMBL" id="CAJNRG010000736">
    <property type="protein sequence ID" value="CAF2017373.1"/>
    <property type="molecule type" value="Genomic_DNA"/>
</dbReference>
<gene>
    <name evidence="9" type="ORF">BYL167_LOCUS70904</name>
    <name evidence="2" type="ORF">CJN711_LOCUS38030</name>
    <name evidence="10" type="ORF">GIL414_LOCUS81516</name>
    <name evidence="1" type="ORF">KQP761_LOCUS2126</name>
    <name evidence="4" type="ORF">MBJ925_LOCUS24972</name>
    <name evidence="7" type="ORF">OVN521_LOCUS10378</name>
    <name evidence="8" type="ORF">SMN809_LOCUS33126</name>
    <name evidence="6" type="ORF">UXM345_LOCUS5950</name>
    <name evidence="5" type="ORF">WKI299_LOCUS35554</name>
    <name evidence="3" type="ORF">XDN619_LOCUS4100</name>
</gene>
<evidence type="ECO:0000313" key="2">
    <source>
        <dbReference type="EMBL" id="CAF1621710.1"/>
    </source>
</evidence>
<evidence type="ECO:0000313" key="3">
    <source>
        <dbReference type="EMBL" id="CAF2017373.1"/>
    </source>
</evidence>
<evidence type="ECO:0000313" key="6">
    <source>
        <dbReference type="EMBL" id="CAF3820412.1"/>
    </source>
</evidence>
<evidence type="ECO:0000313" key="8">
    <source>
        <dbReference type="EMBL" id="CAF4460169.1"/>
    </source>
</evidence>
<evidence type="ECO:0000313" key="5">
    <source>
        <dbReference type="EMBL" id="CAF2221716.1"/>
    </source>
</evidence>
<dbReference type="Proteomes" id="UP000681720">
    <property type="component" value="Unassembled WGS sequence"/>
</dbReference>
<dbReference type="EMBL" id="CAJNOW010000135">
    <property type="protein sequence ID" value="CAF1247793.1"/>
    <property type="molecule type" value="Genomic_DNA"/>
</dbReference>
<evidence type="ECO:0000313" key="10">
    <source>
        <dbReference type="EMBL" id="CAF5215771.1"/>
    </source>
</evidence>
<proteinExistence type="predicted"/>
<accession>A0A819IJ67</accession>
<dbReference type="AlphaFoldDB" id="A0A819IJ67"/>
<evidence type="ECO:0000313" key="4">
    <source>
        <dbReference type="EMBL" id="CAF2116023.1"/>
    </source>
</evidence>
<comment type="caution">
    <text evidence="7">The sequence shown here is derived from an EMBL/GenBank/DDBJ whole genome shotgun (WGS) entry which is preliminary data.</text>
</comment>
<evidence type="ECO:0000313" key="1">
    <source>
        <dbReference type="EMBL" id="CAF1247793.1"/>
    </source>
</evidence>
<dbReference type="Proteomes" id="UP000676336">
    <property type="component" value="Unassembled WGS sequence"/>
</dbReference>
<sequence length="108" mass="12338">MKSFLTLTAYTILKYLEKVTVWLGACAEGLTTPVILENGTIDANPGRTLRRPDTTAYGNVYYRFITFPTVNRRNLTFWHAPYYGHLSPCSKRLLTTLMWSDISASDRL</sequence>
<reference evidence="7" key="1">
    <citation type="submission" date="2021-02" db="EMBL/GenBank/DDBJ databases">
        <authorList>
            <person name="Nowell W R."/>
        </authorList>
    </citation>
    <scope>NUCLEOTIDE SEQUENCE</scope>
</reference>
<dbReference type="Proteomes" id="UP000663855">
    <property type="component" value="Unassembled WGS sequence"/>
</dbReference>
<dbReference type="EMBL" id="CAJNRE010013070">
    <property type="protein sequence ID" value="CAF2116023.1"/>
    <property type="molecule type" value="Genomic_DNA"/>
</dbReference>
<dbReference type="Proteomes" id="UP000663866">
    <property type="component" value="Unassembled WGS sequence"/>
</dbReference>
<organism evidence="7 11">
    <name type="scientific">Rotaria magnacalcarata</name>
    <dbReference type="NCBI Taxonomy" id="392030"/>
    <lineage>
        <taxon>Eukaryota</taxon>
        <taxon>Metazoa</taxon>
        <taxon>Spiralia</taxon>
        <taxon>Gnathifera</taxon>
        <taxon>Rotifera</taxon>
        <taxon>Eurotatoria</taxon>
        <taxon>Bdelloidea</taxon>
        <taxon>Philodinida</taxon>
        <taxon>Philodinidae</taxon>
        <taxon>Rotaria</taxon>
    </lineage>
</organism>
<dbReference type="EMBL" id="CAJOBJ010357594">
    <property type="protein sequence ID" value="CAF5215771.1"/>
    <property type="molecule type" value="Genomic_DNA"/>
</dbReference>
<evidence type="ECO:0000313" key="9">
    <source>
        <dbReference type="EMBL" id="CAF5144722.1"/>
    </source>
</evidence>
<dbReference type="Proteomes" id="UP000663824">
    <property type="component" value="Unassembled WGS sequence"/>
</dbReference>
<name>A0A819IJ67_9BILA</name>
<dbReference type="EMBL" id="CAJOBG010001321">
    <property type="protein sequence ID" value="CAF3917325.1"/>
    <property type="molecule type" value="Genomic_DNA"/>
</dbReference>
<dbReference type="Proteomes" id="UP000681967">
    <property type="component" value="Unassembled WGS sequence"/>
</dbReference>
<dbReference type="EMBL" id="CAJNOV010018588">
    <property type="protein sequence ID" value="CAF1621710.1"/>
    <property type="molecule type" value="Genomic_DNA"/>
</dbReference>
<evidence type="ECO:0000313" key="7">
    <source>
        <dbReference type="EMBL" id="CAF3917325.1"/>
    </source>
</evidence>
<dbReference type="Proteomes" id="UP000663856">
    <property type="component" value="Unassembled WGS sequence"/>
</dbReference>